<feature type="transmembrane region" description="Helical" evidence="1">
    <location>
        <begin position="159"/>
        <end position="176"/>
    </location>
</feature>
<accession>A0A067ND27</accession>
<feature type="transmembrane region" description="Helical" evidence="1">
    <location>
        <begin position="49"/>
        <end position="70"/>
    </location>
</feature>
<keyword evidence="1" id="KW-0472">Membrane</keyword>
<dbReference type="AlphaFoldDB" id="A0A067ND27"/>
<keyword evidence="1" id="KW-0812">Transmembrane</keyword>
<evidence type="ECO:0000256" key="1">
    <source>
        <dbReference type="SAM" id="Phobius"/>
    </source>
</evidence>
<evidence type="ECO:0000313" key="2">
    <source>
        <dbReference type="EMBL" id="KDQ25754.1"/>
    </source>
</evidence>
<gene>
    <name evidence="2" type="ORF">PLEOSDRAFT_160368</name>
</gene>
<protein>
    <submittedName>
        <fullName evidence="2">Uncharacterized protein</fullName>
    </submittedName>
</protein>
<dbReference type="OrthoDB" id="3358048at2759"/>
<proteinExistence type="predicted"/>
<sequence>MSDTFHDLRKRIPFKVRDEDDSNALKVLDDQEQEELIHGLRRQNSTSNWYYILGADITLILSLLLHLSYFFNSSNASPLFAIAPSPTSGIFPLASLFTPINLLVHINLYGLLHPERVRSLLDEAQPYSLSLLSYSLCYAITCVPPSLCLFMGLTEWQTLGWWLFTPFVVYIVQSIHEATVAGDRNIAELEALRYSAPGA</sequence>
<keyword evidence="1" id="KW-1133">Transmembrane helix</keyword>
<dbReference type="InParanoid" id="A0A067ND27"/>
<name>A0A067ND27_PLEO1</name>
<dbReference type="VEuPathDB" id="FungiDB:PLEOSDRAFT_160368"/>
<feature type="transmembrane region" description="Helical" evidence="1">
    <location>
        <begin position="131"/>
        <end position="153"/>
    </location>
</feature>
<dbReference type="Proteomes" id="UP000027073">
    <property type="component" value="Unassembled WGS sequence"/>
</dbReference>
<feature type="transmembrane region" description="Helical" evidence="1">
    <location>
        <begin position="90"/>
        <end position="110"/>
    </location>
</feature>
<dbReference type="EMBL" id="KL198010">
    <property type="protein sequence ID" value="KDQ25754.1"/>
    <property type="molecule type" value="Genomic_DNA"/>
</dbReference>
<evidence type="ECO:0000313" key="3">
    <source>
        <dbReference type="Proteomes" id="UP000027073"/>
    </source>
</evidence>
<dbReference type="HOGENOM" id="CLU_097226_0_0_1"/>
<reference evidence="3" key="1">
    <citation type="journal article" date="2014" name="Proc. Natl. Acad. Sci. U.S.A.">
        <title>Extensive sampling of basidiomycete genomes demonstrates inadequacy of the white-rot/brown-rot paradigm for wood decay fungi.</title>
        <authorList>
            <person name="Riley R."/>
            <person name="Salamov A.A."/>
            <person name="Brown D.W."/>
            <person name="Nagy L.G."/>
            <person name="Floudas D."/>
            <person name="Held B.W."/>
            <person name="Levasseur A."/>
            <person name="Lombard V."/>
            <person name="Morin E."/>
            <person name="Otillar R."/>
            <person name="Lindquist E.A."/>
            <person name="Sun H."/>
            <person name="LaButti K.M."/>
            <person name="Schmutz J."/>
            <person name="Jabbour D."/>
            <person name="Luo H."/>
            <person name="Baker S.E."/>
            <person name="Pisabarro A.G."/>
            <person name="Walton J.D."/>
            <person name="Blanchette R.A."/>
            <person name="Henrissat B."/>
            <person name="Martin F."/>
            <person name="Cullen D."/>
            <person name="Hibbett D.S."/>
            <person name="Grigoriev I.V."/>
        </authorList>
    </citation>
    <scope>NUCLEOTIDE SEQUENCE [LARGE SCALE GENOMIC DNA]</scope>
    <source>
        <strain evidence="3">PC15</strain>
    </source>
</reference>
<organism evidence="2 3">
    <name type="scientific">Pleurotus ostreatus (strain PC15)</name>
    <name type="common">Oyster mushroom</name>
    <dbReference type="NCBI Taxonomy" id="1137138"/>
    <lineage>
        <taxon>Eukaryota</taxon>
        <taxon>Fungi</taxon>
        <taxon>Dikarya</taxon>
        <taxon>Basidiomycota</taxon>
        <taxon>Agaricomycotina</taxon>
        <taxon>Agaricomycetes</taxon>
        <taxon>Agaricomycetidae</taxon>
        <taxon>Agaricales</taxon>
        <taxon>Pleurotineae</taxon>
        <taxon>Pleurotaceae</taxon>
        <taxon>Pleurotus</taxon>
    </lineage>
</organism>